<sequence length="100" mass="10317">MSATLEISTRSSATNHSTLLITRSISEHESHSSGCFLNVSVSIPESITAGSTVRALPTPSPPRSGVAIAASPSAPLGSIRGLSGKLGWCACPRADDILEW</sequence>
<gene>
    <name evidence="1" type="ORF">JTE90_021242</name>
</gene>
<keyword evidence="2" id="KW-1185">Reference proteome</keyword>
<organism evidence="1 2">
    <name type="scientific">Oedothorax gibbosus</name>
    <dbReference type="NCBI Taxonomy" id="931172"/>
    <lineage>
        <taxon>Eukaryota</taxon>
        <taxon>Metazoa</taxon>
        <taxon>Ecdysozoa</taxon>
        <taxon>Arthropoda</taxon>
        <taxon>Chelicerata</taxon>
        <taxon>Arachnida</taxon>
        <taxon>Araneae</taxon>
        <taxon>Araneomorphae</taxon>
        <taxon>Entelegynae</taxon>
        <taxon>Araneoidea</taxon>
        <taxon>Linyphiidae</taxon>
        <taxon>Erigoninae</taxon>
        <taxon>Oedothorax</taxon>
    </lineage>
</organism>
<evidence type="ECO:0000313" key="2">
    <source>
        <dbReference type="Proteomes" id="UP000827092"/>
    </source>
</evidence>
<accession>A0AAV6UXZ8</accession>
<dbReference type="AlphaFoldDB" id="A0AAV6UXZ8"/>
<reference evidence="1 2" key="1">
    <citation type="journal article" date="2022" name="Nat. Ecol. Evol.">
        <title>A masculinizing supergene underlies an exaggerated male reproductive morph in a spider.</title>
        <authorList>
            <person name="Hendrickx F."/>
            <person name="De Corte Z."/>
            <person name="Sonet G."/>
            <person name="Van Belleghem S.M."/>
            <person name="Kostlbacher S."/>
            <person name="Vangestel C."/>
        </authorList>
    </citation>
    <scope>NUCLEOTIDE SEQUENCE [LARGE SCALE GENOMIC DNA]</scope>
    <source>
        <strain evidence="1">W744_W776</strain>
    </source>
</reference>
<evidence type="ECO:0000313" key="1">
    <source>
        <dbReference type="EMBL" id="KAG8188221.1"/>
    </source>
</evidence>
<protein>
    <submittedName>
        <fullName evidence="1">Uncharacterized protein</fullName>
    </submittedName>
</protein>
<comment type="caution">
    <text evidence="1">The sequence shown here is derived from an EMBL/GenBank/DDBJ whole genome shotgun (WGS) entry which is preliminary data.</text>
</comment>
<name>A0AAV6UXZ8_9ARAC</name>
<dbReference type="Proteomes" id="UP000827092">
    <property type="component" value="Unassembled WGS sequence"/>
</dbReference>
<dbReference type="EMBL" id="JAFNEN010000246">
    <property type="protein sequence ID" value="KAG8188221.1"/>
    <property type="molecule type" value="Genomic_DNA"/>
</dbReference>
<proteinExistence type="predicted"/>